<keyword evidence="4 6" id="KW-1133">Transmembrane helix</keyword>
<keyword evidence="9" id="KW-1185">Reference proteome</keyword>
<proteinExistence type="predicted"/>
<gene>
    <name evidence="8" type="ORF">H6P81_020895</name>
</gene>
<keyword evidence="3 6" id="KW-0256">Endoplasmic reticulum</keyword>
<keyword evidence="5 6" id="KW-0472">Membrane</keyword>
<feature type="transmembrane region" description="Helical" evidence="6">
    <location>
        <begin position="53"/>
        <end position="74"/>
    </location>
</feature>
<feature type="domain" description="Reticulon" evidence="7">
    <location>
        <begin position="16"/>
        <end position="202"/>
    </location>
</feature>
<evidence type="ECO:0000313" key="9">
    <source>
        <dbReference type="Proteomes" id="UP000825729"/>
    </source>
</evidence>
<feature type="transmembrane region" description="Helical" evidence="6">
    <location>
        <begin position="138"/>
        <end position="158"/>
    </location>
</feature>
<dbReference type="AlphaFoldDB" id="A0AAV7DVR0"/>
<name>A0AAV7DVR0_ARIFI</name>
<reference evidence="8 9" key="1">
    <citation type="submission" date="2021-07" db="EMBL/GenBank/DDBJ databases">
        <title>The Aristolochia fimbriata genome: insights into angiosperm evolution, floral development and chemical biosynthesis.</title>
        <authorList>
            <person name="Jiao Y."/>
        </authorList>
    </citation>
    <scope>NUCLEOTIDE SEQUENCE [LARGE SCALE GENOMIC DNA]</scope>
    <source>
        <strain evidence="8">IBCAS-2021</strain>
        <tissue evidence="8">Leaf</tissue>
    </source>
</reference>
<evidence type="ECO:0000259" key="7">
    <source>
        <dbReference type="PROSITE" id="PS50845"/>
    </source>
</evidence>
<evidence type="ECO:0000256" key="1">
    <source>
        <dbReference type="ARBA" id="ARBA00004477"/>
    </source>
</evidence>
<organism evidence="8 9">
    <name type="scientific">Aristolochia fimbriata</name>
    <name type="common">White veined hardy Dutchman's pipe vine</name>
    <dbReference type="NCBI Taxonomy" id="158543"/>
    <lineage>
        <taxon>Eukaryota</taxon>
        <taxon>Viridiplantae</taxon>
        <taxon>Streptophyta</taxon>
        <taxon>Embryophyta</taxon>
        <taxon>Tracheophyta</taxon>
        <taxon>Spermatophyta</taxon>
        <taxon>Magnoliopsida</taxon>
        <taxon>Magnoliidae</taxon>
        <taxon>Piperales</taxon>
        <taxon>Aristolochiaceae</taxon>
        <taxon>Aristolochia</taxon>
    </lineage>
</organism>
<protein>
    <recommendedName>
        <fullName evidence="6">Reticulon-like protein</fullName>
    </recommendedName>
</protein>
<evidence type="ECO:0000256" key="5">
    <source>
        <dbReference type="ARBA" id="ARBA00023136"/>
    </source>
</evidence>
<dbReference type="Proteomes" id="UP000825729">
    <property type="component" value="Unassembled WGS sequence"/>
</dbReference>
<evidence type="ECO:0000256" key="4">
    <source>
        <dbReference type="ARBA" id="ARBA00022989"/>
    </source>
</evidence>
<keyword evidence="2 6" id="KW-0812">Transmembrane</keyword>
<dbReference type="PANTHER" id="PTHR10994:SF145">
    <property type="entry name" value="RETICULON-LIKE PROTEIN B13"/>
    <property type="match status" value="1"/>
</dbReference>
<comment type="subcellular location">
    <subcellularLocation>
        <location evidence="1 6">Endoplasmic reticulum membrane</location>
        <topology evidence="1 6">Multi-pass membrane protein</topology>
    </subcellularLocation>
</comment>
<sequence length="202" mass="23238">MSSAEQEPALPTRDTLTDIFLWRKKKLSVAVLLISTLMYVALEIYLYRFLPLLCWALMAVFLLAFLGASLLKIVGKEGPNFSGLEVSEESTLEAARKLKAWIEDWIRWMFVISVEREWIEFARVVVGLYLLSLVGRQFNFLTVVYIGGLLGCTIPIIYTKNQDKIRSWTERVKMQGQRWFSAVKEKMGGMKGKMVSKEKKVE</sequence>
<evidence type="ECO:0000256" key="3">
    <source>
        <dbReference type="ARBA" id="ARBA00022824"/>
    </source>
</evidence>
<dbReference type="InterPro" id="IPR003388">
    <property type="entry name" value="Reticulon"/>
</dbReference>
<dbReference type="PROSITE" id="PS50845">
    <property type="entry name" value="RETICULON"/>
    <property type="match status" value="1"/>
</dbReference>
<evidence type="ECO:0000313" key="8">
    <source>
        <dbReference type="EMBL" id="KAG9440730.1"/>
    </source>
</evidence>
<dbReference type="InterPro" id="IPR045064">
    <property type="entry name" value="Reticulon-like"/>
</dbReference>
<dbReference type="EMBL" id="JAINDJ010000008">
    <property type="protein sequence ID" value="KAG9440730.1"/>
    <property type="molecule type" value="Genomic_DNA"/>
</dbReference>
<dbReference type="GO" id="GO:0009617">
    <property type="term" value="P:response to bacterium"/>
    <property type="evidence" value="ECO:0007669"/>
    <property type="project" value="InterPro"/>
</dbReference>
<accession>A0AAV7DVR0</accession>
<evidence type="ECO:0000256" key="6">
    <source>
        <dbReference type="RuleBase" id="RU363132"/>
    </source>
</evidence>
<dbReference type="PANTHER" id="PTHR10994">
    <property type="entry name" value="RETICULON"/>
    <property type="match status" value="1"/>
</dbReference>
<feature type="transmembrane region" description="Helical" evidence="6">
    <location>
        <begin position="27"/>
        <end position="46"/>
    </location>
</feature>
<dbReference type="Pfam" id="PF02453">
    <property type="entry name" value="Reticulon"/>
    <property type="match status" value="1"/>
</dbReference>
<comment type="caution">
    <text evidence="8">The sequence shown here is derived from an EMBL/GenBank/DDBJ whole genome shotgun (WGS) entry which is preliminary data.</text>
</comment>
<evidence type="ECO:0000256" key="2">
    <source>
        <dbReference type="ARBA" id="ARBA00022692"/>
    </source>
</evidence>
<dbReference type="GO" id="GO:0005789">
    <property type="term" value="C:endoplasmic reticulum membrane"/>
    <property type="evidence" value="ECO:0007669"/>
    <property type="project" value="UniProtKB-SubCell"/>
</dbReference>